<proteinExistence type="predicted"/>
<dbReference type="HOGENOM" id="CLU_064534_0_0_1"/>
<dbReference type="RefSeq" id="XP_012177617.1">
    <property type="nucleotide sequence ID" value="XM_012322227.1"/>
</dbReference>
<keyword evidence="1" id="KW-0479">Metal-binding</keyword>
<accession>J7S601</accession>
<keyword evidence="3" id="KW-0862">Zinc</keyword>
<reference evidence="7 8" key="1">
    <citation type="journal article" date="2012" name="Appl. Environ. Microbiol.">
        <title>Short-read sequencing for genomic analysis of the brown rot fungus Fibroporia radiculosa.</title>
        <authorList>
            <person name="Tang J.D."/>
            <person name="Perkins A.D."/>
            <person name="Sonstegard T.S."/>
            <person name="Schroeder S.G."/>
            <person name="Burgess S.C."/>
            <person name="Diehl S.V."/>
        </authorList>
    </citation>
    <scope>NUCLEOTIDE SEQUENCE [LARGE SCALE GENOMIC DNA]</scope>
    <source>
        <strain evidence="7 8">TFFH 294</strain>
    </source>
</reference>
<dbReference type="PANTHER" id="PTHR23164:SF30">
    <property type="entry name" value="EARLY ENDOSOME ANTIGEN 1"/>
    <property type="match status" value="1"/>
</dbReference>
<dbReference type="PROSITE" id="PS50178">
    <property type="entry name" value="ZF_FYVE"/>
    <property type="match status" value="1"/>
</dbReference>
<evidence type="ECO:0000256" key="5">
    <source>
        <dbReference type="SAM" id="MobiDB-lite"/>
    </source>
</evidence>
<feature type="compositionally biased region" description="Pro residues" evidence="5">
    <location>
        <begin position="204"/>
        <end position="214"/>
    </location>
</feature>
<evidence type="ECO:0000256" key="1">
    <source>
        <dbReference type="ARBA" id="ARBA00022723"/>
    </source>
</evidence>
<dbReference type="Pfam" id="PF01363">
    <property type="entry name" value="FYVE"/>
    <property type="match status" value="1"/>
</dbReference>
<gene>
    <name evidence="7" type="ORF">FIBRA_00328</name>
</gene>
<dbReference type="InParanoid" id="J7S601"/>
<dbReference type="STRING" id="599839.J7S601"/>
<dbReference type="SMART" id="SM00064">
    <property type="entry name" value="FYVE"/>
    <property type="match status" value="1"/>
</dbReference>
<organism evidence="7 8">
    <name type="scientific">Fibroporia radiculosa</name>
    <dbReference type="NCBI Taxonomy" id="599839"/>
    <lineage>
        <taxon>Eukaryota</taxon>
        <taxon>Fungi</taxon>
        <taxon>Dikarya</taxon>
        <taxon>Basidiomycota</taxon>
        <taxon>Agaricomycotina</taxon>
        <taxon>Agaricomycetes</taxon>
        <taxon>Polyporales</taxon>
        <taxon>Fibroporiaceae</taxon>
        <taxon>Fibroporia</taxon>
    </lineage>
</organism>
<dbReference type="InterPro" id="IPR000306">
    <property type="entry name" value="Znf_FYVE"/>
</dbReference>
<dbReference type="InterPro" id="IPR017455">
    <property type="entry name" value="Znf_FYVE-rel"/>
</dbReference>
<feature type="region of interest" description="Disordered" evidence="5">
    <location>
        <begin position="195"/>
        <end position="236"/>
    </location>
</feature>
<evidence type="ECO:0000256" key="3">
    <source>
        <dbReference type="ARBA" id="ARBA00022833"/>
    </source>
</evidence>
<dbReference type="GeneID" id="24093245"/>
<dbReference type="OrthoDB" id="660555at2759"/>
<dbReference type="InterPro" id="IPR013083">
    <property type="entry name" value="Znf_RING/FYVE/PHD"/>
</dbReference>
<dbReference type="AlphaFoldDB" id="J7S601"/>
<name>J7S601_9APHY</name>
<dbReference type="Proteomes" id="UP000006352">
    <property type="component" value="Unassembled WGS sequence"/>
</dbReference>
<keyword evidence="2 4" id="KW-0863">Zinc-finger</keyword>
<dbReference type="PANTHER" id="PTHR23164">
    <property type="entry name" value="EARLY ENDOSOME ANTIGEN 1"/>
    <property type="match status" value="1"/>
</dbReference>
<dbReference type="InterPro" id="IPR011011">
    <property type="entry name" value="Znf_FYVE_PHD"/>
</dbReference>
<feature type="compositionally biased region" description="Low complexity" evidence="5">
    <location>
        <begin position="32"/>
        <end position="45"/>
    </location>
</feature>
<feature type="domain" description="FYVE-type" evidence="6">
    <location>
        <begin position="96"/>
        <end position="168"/>
    </location>
</feature>
<dbReference type="GO" id="GO:0008270">
    <property type="term" value="F:zinc ion binding"/>
    <property type="evidence" value="ECO:0007669"/>
    <property type="project" value="UniProtKB-KW"/>
</dbReference>
<feature type="region of interest" description="Disordered" evidence="5">
    <location>
        <begin position="248"/>
        <end position="269"/>
    </location>
</feature>
<protein>
    <recommendedName>
        <fullName evidence="6">FYVE-type domain-containing protein</fullName>
    </recommendedName>
</protein>
<evidence type="ECO:0000313" key="7">
    <source>
        <dbReference type="EMBL" id="CCL98334.1"/>
    </source>
</evidence>
<dbReference type="EMBL" id="HE796877">
    <property type="protein sequence ID" value="CCL98334.1"/>
    <property type="molecule type" value="Genomic_DNA"/>
</dbReference>
<evidence type="ECO:0000259" key="6">
    <source>
        <dbReference type="PROSITE" id="PS50178"/>
    </source>
</evidence>
<evidence type="ECO:0000256" key="4">
    <source>
        <dbReference type="PROSITE-ProRule" id="PRU00091"/>
    </source>
</evidence>
<evidence type="ECO:0000313" key="8">
    <source>
        <dbReference type="Proteomes" id="UP000006352"/>
    </source>
</evidence>
<keyword evidence="8" id="KW-1185">Reference proteome</keyword>
<dbReference type="SUPFAM" id="SSF57903">
    <property type="entry name" value="FYVE/PHD zinc finger"/>
    <property type="match status" value="1"/>
</dbReference>
<feature type="region of interest" description="Disordered" evidence="5">
    <location>
        <begin position="22"/>
        <end position="45"/>
    </location>
</feature>
<evidence type="ECO:0000256" key="2">
    <source>
        <dbReference type="ARBA" id="ARBA00022771"/>
    </source>
</evidence>
<dbReference type="Gene3D" id="3.30.40.10">
    <property type="entry name" value="Zinc/RING finger domain, C3HC4 (zinc finger)"/>
    <property type="match status" value="1"/>
</dbReference>
<sequence>MNFASVLASRLSSRPSSIHTLDSRDERASIASSQENDASTSSESSSLSLSLSRSCISEPPCSGPSTLRPNEHLAVLLPKRLWKPDAQASHCDIFLCRKRFSVWERRHHCRKCGGIFCGDCSMRATTLLDTSNLDFLYPPRDTPITNFASPVSQVLHTRVCDHCWDQIHGVRTSRSLAVSAVAPIAVLKAALVDSPDSSVTSSPCTPPDGCPPIARPSIRRAHTSSPRIPTSPLRSPVRTLSQTAIGVHLSDSELSSNSSTAGDKDSGDLGELQAYPLRRASIICKATGGGRWEPKQPINLIGHRLPGTKAPYEIELEREEEERRRRKANPILRNGDFQLRVPRELEPRSPAGPIQFSTF</sequence>